<evidence type="ECO:0000256" key="2">
    <source>
        <dbReference type="ARBA" id="ARBA00006683"/>
    </source>
</evidence>
<dbReference type="OrthoDB" id="9812433at2"/>
<keyword evidence="13" id="KW-0808">Transferase</keyword>
<keyword evidence="6" id="KW-0067">ATP-binding</keyword>
<comment type="similarity">
    <text evidence="2">Belongs to the CpsC/CapA family.</text>
</comment>
<evidence type="ECO:0000256" key="4">
    <source>
        <dbReference type="ARBA" id="ARBA00022692"/>
    </source>
</evidence>
<dbReference type="InterPro" id="IPR005702">
    <property type="entry name" value="Wzc-like_C"/>
</dbReference>
<evidence type="ECO:0000256" key="7">
    <source>
        <dbReference type="ARBA" id="ARBA00022989"/>
    </source>
</evidence>
<dbReference type="GO" id="GO:0004715">
    <property type="term" value="F:non-membrane spanning protein tyrosine kinase activity"/>
    <property type="evidence" value="ECO:0007669"/>
    <property type="project" value="UniProtKB-EC"/>
</dbReference>
<accession>A0A6H9WC89</accession>
<dbReference type="RefSeq" id="WP_158029488.1">
    <property type="nucleotide sequence ID" value="NZ_BMHG01000001.1"/>
</dbReference>
<dbReference type="PANTHER" id="PTHR32309:SF13">
    <property type="entry name" value="FERRIC ENTEROBACTIN TRANSPORT PROTEIN FEPE"/>
    <property type="match status" value="1"/>
</dbReference>
<feature type="compositionally biased region" description="Low complexity" evidence="9">
    <location>
        <begin position="454"/>
        <end position="474"/>
    </location>
</feature>
<keyword evidence="14" id="KW-1185">Reference proteome</keyword>
<evidence type="ECO:0000256" key="5">
    <source>
        <dbReference type="ARBA" id="ARBA00022741"/>
    </source>
</evidence>
<evidence type="ECO:0000313" key="13">
    <source>
        <dbReference type="EMBL" id="KAB1648293.1"/>
    </source>
</evidence>
<name>A0A6H9WC89_9MICO</name>
<keyword evidence="13" id="KW-0418">Kinase</keyword>
<comment type="subcellular location">
    <subcellularLocation>
        <location evidence="1">Cell membrane</location>
        <topology evidence="1">Multi-pass membrane protein</topology>
    </subcellularLocation>
</comment>
<sequence>MELSDYLRIARKNWIIITAAILIAVAAAAAYSFTRTPQYESTSEVIVSAQAGSTISEQQQGNVYTQDRVSSYLLLGTSPRVLDPVIAELSLDTTAAELAETVVVTSPTNTTVMRITATDASPERAAEIANSVAANLTVAIAEVETLPGSETSSVTVAPMSAATPSDAPVSPNTPLNLALGALIGIAAGAAIAVSRTVLDTRIRLARDIEAITERPIVGAIPRDPKAKDRPLIMTADPRNARSEAFRALRTNLQFLKLDGAASFVVTSSLPGEGKSTTALNLAFALAEAGQGVVLIDADLRKPRIATYLGIEGSVGLTDVLIGRAALADVMQPWGDQELFILPSGKIPPNPSELLGSARMGKIIDGFTREGFTVVIDAPPVLPVTDAVVIARRTSGAIVVAEAGATRRTELTGALTALETAGARVAGIVFSKVPTRGPDAYVYGNYEQYGDDVLPQVEPQAAPAPQRRATAASQQEPDLVGEGTRRRAK</sequence>
<keyword evidence="5" id="KW-0547">Nucleotide-binding</keyword>
<dbReference type="InterPro" id="IPR002586">
    <property type="entry name" value="CobQ/CobB/MinD/ParA_Nub-bd_dom"/>
</dbReference>
<dbReference type="EC" id="2.7.10.2" evidence="13"/>
<evidence type="ECO:0000259" key="11">
    <source>
        <dbReference type="Pfam" id="PF01656"/>
    </source>
</evidence>
<keyword evidence="4 10" id="KW-0812">Transmembrane</keyword>
<dbReference type="InterPro" id="IPR027417">
    <property type="entry name" value="P-loop_NTPase"/>
</dbReference>
<dbReference type="CDD" id="cd05387">
    <property type="entry name" value="BY-kinase"/>
    <property type="match status" value="1"/>
</dbReference>
<reference evidence="13 14" key="1">
    <citation type="submission" date="2019-09" db="EMBL/GenBank/DDBJ databases">
        <title>Phylogeny of genus Pseudoclavibacter and closely related genus.</title>
        <authorList>
            <person name="Li Y."/>
        </authorList>
    </citation>
    <scope>NUCLEOTIDE SEQUENCE [LARGE SCALE GENOMIC DNA]</scope>
    <source>
        <strain evidence="13 14">EGI 60007</strain>
    </source>
</reference>
<feature type="transmembrane region" description="Helical" evidence="10">
    <location>
        <begin position="12"/>
        <end position="33"/>
    </location>
</feature>
<dbReference type="Pfam" id="PF01656">
    <property type="entry name" value="CbiA"/>
    <property type="match status" value="1"/>
</dbReference>
<dbReference type="PANTHER" id="PTHR32309">
    <property type="entry name" value="TYROSINE-PROTEIN KINASE"/>
    <property type="match status" value="1"/>
</dbReference>
<evidence type="ECO:0000313" key="14">
    <source>
        <dbReference type="Proteomes" id="UP000431744"/>
    </source>
</evidence>
<dbReference type="GO" id="GO:0005886">
    <property type="term" value="C:plasma membrane"/>
    <property type="evidence" value="ECO:0007669"/>
    <property type="project" value="UniProtKB-SubCell"/>
</dbReference>
<evidence type="ECO:0000259" key="12">
    <source>
        <dbReference type="Pfam" id="PF02706"/>
    </source>
</evidence>
<keyword evidence="7 10" id="KW-1133">Transmembrane helix</keyword>
<evidence type="ECO:0000256" key="9">
    <source>
        <dbReference type="SAM" id="MobiDB-lite"/>
    </source>
</evidence>
<proteinExistence type="inferred from homology"/>
<dbReference type="AlphaFoldDB" id="A0A6H9WC89"/>
<evidence type="ECO:0000256" key="10">
    <source>
        <dbReference type="SAM" id="Phobius"/>
    </source>
</evidence>
<dbReference type="NCBIfam" id="TIGR01007">
    <property type="entry name" value="eps_fam"/>
    <property type="match status" value="1"/>
</dbReference>
<feature type="domain" description="CobQ/CobB/MinD/ParA nucleotide binding" evidence="11">
    <location>
        <begin position="265"/>
        <end position="455"/>
    </location>
</feature>
<dbReference type="Pfam" id="PF02706">
    <property type="entry name" value="Wzz"/>
    <property type="match status" value="1"/>
</dbReference>
<organism evidence="13 14">
    <name type="scientific">Pseudoclavibacter endophyticus</name>
    <dbReference type="NCBI Taxonomy" id="1778590"/>
    <lineage>
        <taxon>Bacteria</taxon>
        <taxon>Bacillati</taxon>
        <taxon>Actinomycetota</taxon>
        <taxon>Actinomycetes</taxon>
        <taxon>Micrococcales</taxon>
        <taxon>Microbacteriaceae</taxon>
        <taxon>Pseudoclavibacter</taxon>
    </lineage>
</organism>
<evidence type="ECO:0000256" key="6">
    <source>
        <dbReference type="ARBA" id="ARBA00022840"/>
    </source>
</evidence>
<dbReference type="EMBL" id="WBJY01000002">
    <property type="protein sequence ID" value="KAB1648293.1"/>
    <property type="molecule type" value="Genomic_DNA"/>
</dbReference>
<feature type="domain" description="Polysaccharide chain length determinant N-terminal" evidence="12">
    <location>
        <begin position="2"/>
        <end position="89"/>
    </location>
</feature>
<evidence type="ECO:0000256" key="3">
    <source>
        <dbReference type="ARBA" id="ARBA00022475"/>
    </source>
</evidence>
<dbReference type="InterPro" id="IPR003856">
    <property type="entry name" value="LPS_length_determ_N"/>
</dbReference>
<dbReference type="SUPFAM" id="SSF52540">
    <property type="entry name" value="P-loop containing nucleoside triphosphate hydrolases"/>
    <property type="match status" value="1"/>
</dbReference>
<comment type="caution">
    <text evidence="13">The sequence shown here is derived from an EMBL/GenBank/DDBJ whole genome shotgun (WGS) entry which is preliminary data.</text>
</comment>
<gene>
    <name evidence="13" type="ORF">F8O04_11365</name>
</gene>
<keyword evidence="3" id="KW-1003">Cell membrane</keyword>
<feature type="region of interest" description="Disordered" evidence="9">
    <location>
        <begin position="452"/>
        <end position="488"/>
    </location>
</feature>
<evidence type="ECO:0000256" key="1">
    <source>
        <dbReference type="ARBA" id="ARBA00004651"/>
    </source>
</evidence>
<keyword evidence="8 10" id="KW-0472">Membrane</keyword>
<dbReference type="Gene3D" id="3.40.50.300">
    <property type="entry name" value="P-loop containing nucleotide triphosphate hydrolases"/>
    <property type="match status" value="1"/>
</dbReference>
<dbReference type="InterPro" id="IPR050445">
    <property type="entry name" value="Bact_polysacc_biosynth/exp"/>
</dbReference>
<dbReference type="Proteomes" id="UP000431744">
    <property type="component" value="Unassembled WGS sequence"/>
</dbReference>
<protein>
    <submittedName>
        <fullName evidence="13">Polysaccharide biosynthesis tyrosine autokinase</fullName>
        <ecNumber evidence="13">2.7.10.2</ecNumber>
    </submittedName>
</protein>
<dbReference type="GO" id="GO:0005524">
    <property type="term" value="F:ATP binding"/>
    <property type="evidence" value="ECO:0007669"/>
    <property type="project" value="UniProtKB-KW"/>
</dbReference>
<evidence type="ECO:0000256" key="8">
    <source>
        <dbReference type="ARBA" id="ARBA00023136"/>
    </source>
</evidence>